<keyword evidence="5" id="KW-0408">Iron</keyword>
<proteinExistence type="predicted"/>
<keyword evidence="4" id="KW-0560">Oxidoreductase</keyword>
<gene>
    <name evidence="9" type="ORF">AUP43_02990</name>
</gene>
<evidence type="ECO:0000259" key="8">
    <source>
        <dbReference type="PROSITE" id="PS51296"/>
    </source>
</evidence>
<dbReference type="SUPFAM" id="SSF50022">
    <property type="entry name" value="ISP domain"/>
    <property type="match status" value="1"/>
</dbReference>
<comment type="cofactor">
    <cofactor evidence="1">
        <name>Fe cation</name>
        <dbReference type="ChEBI" id="CHEBI:24875"/>
    </cofactor>
</comment>
<keyword evidence="2" id="KW-0001">2Fe-2S</keyword>
<dbReference type="OrthoDB" id="7456916at2"/>
<comment type="caution">
    <text evidence="9">The sequence shown here is derived from an EMBL/GenBank/DDBJ whole genome shotgun (WGS) entry which is preliminary data.</text>
</comment>
<dbReference type="STRING" id="580166.AUP43_02990"/>
<dbReference type="AlphaFoldDB" id="A0A154VS40"/>
<dbReference type="GO" id="GO:0051537">
    <property type="term" value="F:2 iron, 2 sulfur cluster binding"/>
    <property type="evidence" value="ECO:0007669"/>
    <property type="project" value="UniProtKB-KW"/>
</dbReference>
<protein>
    <recommendedName>
        <fullName evidence="8">Rieske domain-containing protein</fullName>
    </recommendedName>
</protein>
<evidence type="ECO:0000313" key="9">
    <source>
        <dbReference type="EMBL" id="KZD04085.1"/>
    </source>
</evidence>
<organism evidence="9 10">
    <name type="scientific">Oceanibaculum pacificum</name>
    <dbReference type="NCBI Taxonomy" id="580166"/>
    <lineage>
        <taxon>Bacteria</taxon>
        <taxon>Pseudomonadati</taxon>
        <taxon>Pseudomonadota</taxon>
        <taxon>Alphaproteobacteria</taxon>
        <taxon>Rhodospirillales</taxon>
        <taxon>Oceanibaculaceae</taxon>
        <taxon>Oceanibaculum</taxon>
    </lineage>
</organism>
<dbReference type="CDD" id="cd03469">
    <property type="entry name" value="Rieske_RO_Alpha_N"/>
    <property type="match status" value="1"/>
</dbReference>
<sequence>MILNKEPQDLFDPALYANVRKPLAEAETLPPWCYTSERFYKREVERIFLKVWNFLGRADRIPNPGDYFTLTFAGVPLIIARGDDGKVRAFANSCRHRGALIAMGEGRCRAFKCPYHSWAYALDGSLLSAPSMEKTANFDMAEYGLTPVRLESWGGFIFINFDKDAPDLLTYLGDFPQRVTPYNFDDMVCVRRTEYTIDCNWKIYVENAKEAYHIGTVHRNTINRYASAKSAGYRVQDTAGNYCSTFSMHEGSMALLKGDAGFPVISTLMGDLRGGTTAPLIYPSTYLACTIDCAWYLEIHPLGPKRMKLIHGALFPKNNLARKDFEESVRNYYRRWDITTEEDNVACGLQQRGLDSPFALPGRFSHREPLVRDIDNWVLDQVL</sequence>
<evidence type="ECO:0000256" key="5">
    <source>
        <dbReference type="ARBA" id="ARBA00023004"/>
    </source>
</evidence>
<dbReference type="Gene3D" id="2.102.10.10">
    <property type="entry name" value="Rieske [2Fe-2S] iron-sulphur domain"/>
    <property type="match status" value="1"/>
</dbReference>
<dbReference type="PANTHER" id="PTHR43756:SF5">
    <property type="entry name" value="CHOLINE MONOOXYGENASE, CHLOROPLASTIC"/>
    <property type="match status" value="1"/>
</dbReference>
<dbReference type="Pfam" id="PF00355">
    <property type="entry name" value="Rieske"/>
    <property type="match status" value="1"/>
</dbReference>
<evidence type="ECO:0000256" key="7">
    <source>
        <dbReference type="ARBA" id="ARBA00023027"/>
    </source>
</evidence>
<dbReference type="Pfam" id="PF00848">
    <property type="entry name" value="Ring_hydroxyl_A"/>
    <property type="match status" value="1"/>
</dbReference>
<dbReference type="InterPro" id="IPR015881">
    <property type="entry name" value="ARHD_Rieske_2Fe_2S"/>
</dbReference>
<dbReference type="GO" id="GO:0016491">
    <property type="term" value="F:oxidoreductase activity"/>
    <property type="evidence" value="ECO:0007669"/>
    <property type="project" value="UniProtKB-KW"/>
</dbReference>
<dbReference type="PRINTS" id="PR00090">
    <property type="entry name" value="RNGDIOXGNASE"/>
</dbReference>
<reference evidence="9 10" key="1">
    <citation type="submission" date="2015-12" db="EMBL/GenBank/DDBJ databases">
        <title>Genome sequence of Oceanibaculum pacificum MCCC 1A02656.</title>
        <authorList>
            <person name="Lu L."/>
            <person name="Lai Q."/>
            <person name="Shao Z."/>
            <person name="Qian P."/>
        </authorList>
    </citation>
    <scope>NUCLEOTIDE SEQUENCE [LARGE SCALE GENOMIC DNA]</scope>
    <source>
        <strain evidence="9 10">MCCC 1A02656</strain>
    </source>
</reference>
<dbReference type="Proteomes" id="UP000076400">
    <property type="component" value="Unassembled WGS sequence"/>
</dbReference>
<keyword evidence="10" id="KW-1185">Reference proteome</keyword>
<accession>A0A154VS40</accession>
<dbReference type="GO" id="GO:0005506">
    <property type="term" value="F:iron ion binding"/>
    <property type="evidence" value="ECO:0007669"/>
    <property type="project" value="InterPro"/>
</dbReference>
<keyword evidence="6" id="KW-0411">Iron-sulfur</keyword>
<dbReference type="InterPro" id="IPR015879">
    <property type="entry name" value="Ring_hydroxy_dOase_asu_C_dom"/>
</dbReference>
<dbReference type="InterPro" id="IPR017941">
    <property type="entry name" value="Rieske_2Fe-2S"/>
</dbReference>
<dbReference type="PANTHER" id="PTHR43756">
    <property type="entry name" value="CHOLINE MONOOXYGENASE, CHLOROPLASTIC"/>
    <property type="match status" value="1"/>
</dbReference>
<keyword evidence="3" id="KW-0479">Metal-binding</keyword>
<evidence type="ECO:0000313" key="10">
    <source>
        <dbReference type="Proteomes" id="UP000076400"/>
    </source>
</evidence>
<dbReference type="InterPro" id="IPR001663">
    <property type="entry name" value="Rng_hydr_dOase-A"/>
</dbReference>
<dbReference type="RefSeq" id="WP_067558601.1">
    <property type="nucleotide sequence ID" value="NZ_LPXN01000138.1"/>
</dbReference>
<evidence type="ECO:0000256" key="6">
    <source>
        <dbReference type="ARBA" id="ARBA00023014"/>
    </source>
</evidence>
<dbReference type="EMBL" id="LPXN01000138">
    <property type="protein sequence ID" value="KZD04085.1"/>
    <property type="molecule type" value="Genomic_DNA"/>
</dbReference>
<name>A0A154VS40_9PROT</name>
<dbReference type="Gene3D" id="3.90.380.10">
    <property type="entry name" value="Naphthalene 1,2-dioxygenase Alpha Subunit, Chain A, domain 1"/>
    <property type="match status" value="1"/>
</dbReference>
<evidence type="ECO:0000256" key="1">
    <source>
        <dbReference type="ARBA" id="ARBA00001962"/>
    </source>
</evidence>
<evidence type="ECO:0000256" key="4">
    <source>
        <dbReference type="ARBA" id="ARBA00023002"/>
    </source>
</evidence>
<dbReference type="InterPro" id="IPR036922">
    <property type="entry name" value="Rieske_2Fe-2S_sf"/>
</dbReference>
<keyword evidence="7" id="KW-0520">NAD</keyword>
<evidence type="ECO:0000256" key="3">
    <source>
        <dbReference type="ARBA" id="ARBA00022723"/>
    </source>
</evidence>
<dbReference type="PROSITE" id="PS00570">
    <property type="entry name" value="RING_HYDROXYL_ALPHA"/>
    <property type="match status" value="1"/>
</dbReference>
<feature type="domain" description="Rieske" evidence="8">
    <location>
        <begin position="52"/>
        <end position="159"/>
    </location>
</feature>
<evidence type="ECO:0000256" key="2">
    <source>
        <dbReference type="ARBA" id="ARBA00022714"/>
    </source>
</evidence>
<dbReference type="SUPFAM" id="SSF55961">
    <property type="entry name" value="Bet v1-like"/>
    <property type="match status" value="1"/>
</dbReference>
<dbReference type="PROSITE" id="PS51296">
    <property type="entry name" value="RIESKE"/>
    <property type="match status" value="1"/>
</dbReference>